<evidence type="ECO:0000313" key="2">
    <source>
        <dbReference type="Proteomes" id="UP001597459"/>
    </source>
</evidence>
<organism evidence="1 2">
    <name type="scientific">Aquimarina hainanensis</name>
    <dbReference type="NCBI Taxonomy" id="1578017"/>
    <lineage>
        <taxon>Bacteria</taxon>
        <taxon>Pseudomonadati</taxon>
        <taxon>Bacteroidota</taxon>
        <taxon>Flavobacteriia</taxon>
        <taxon>Flavobacteriales</taxon>
        <taxon>Flavobacteriaceae</taxon>
        <taxon>Aquimarina</taxon>
    </lineage>
</organism>
<protein>
    <submittedName>
        <fullName evidence="1">Uncharacterized protein</fullName>
    </submittedName>
</protein>
<keyword evidence="2" id="KW-1185">Reference proteome</keyword>
<gene>
    <name evidence="1" type="ORF">ACFSTE_13315</name>
</gene>
<dbReference type="RefSeq" id="WP_378255983.1">
    <property type="nucleotide sequence ID" value="NZ_JBHSJV010000001.1"/>
</dbReference>
<evidence type="ECO:0000313" key="1">
    <source>
        <dbReference type="EMBL" id="MFD2591810.1"/>
    </source>
</evidence>
<dbReference type="EMBL" id="JBHULX010000024">
    <property type="protein sequence ID" value="MFD2591810.1"/>
    <property type="molecule type" value="Genomic_DNA"/>
</dbReference>
<accession>A0ABW5NBK8</accession>
<sequence>MAFNIHEAFKEIATDDRFIQDIREISVSKVFHEDTNNFFTIVPGVKGGQQVAAMKGIEYVTRKSQGCGGPSLSPKFPAISQKWNPQLVEVKIKYCYTEFMQKFTQWGLANGHKIKDLGEADFFQFIVDLVVEAMKLDAQRIVLFGDEEIAGQNILNDENKVQYYDLIKKGLIPTMQYFNTHPELMDNFITLSKNSDPNQYNLESDYSLNLYEKLVDTYEFDGDILLSSHKLYKNYENYFKRLAGVGIQSSKDEIQNGIQNLKVDGENITTIKNYDRWRNNDFKVENTVHLPHFALFTKKEHLQLGVDDASALENLHLEYIGGEDEHFYIKGNYMIDFKMTNPFEFRAAL</sequence>
<proteinExistence type="predicted"/>
<name>A0ABW5NBK8_9FLAO</name>
<dbReference type="Proteomes" id="UP001597459">
    <property type="component" value="Unassembled WGS sequence"/>
</dbReference>
<comment type="caution">
    <text evidence="1">The sequence shown here is derived from an EMBL/GenBank/DDBJ whole genome shotgun (WGS) entry which is preliminary data.</text>
</comment>
<reference evidence="2" key="1">
    <citation type="journal article" date="2019" name="Int. J. Syst. Evol. Microbiol.">
        <title>The Global Catalogue of Microorganisms (GCM) 10K type strain sequencing project: providing services to taxonomists for standard genome sequencing and annotation.</title>
        <authorList>
            <consortium name="The Broad Institute Genomics Platform"/>
            <consortium name="The Broad Institute Genome Sequencing Center for Infectious Disease"/>
            <person name="Wu L."/>
            <person name="Ma J."/>
        </authorList>
    </citation>
    <scope>NUCLEOTIDE SEQUENCE [LARGE SCALE GENOMIC DNA]</scope>
    <source>
        <strain evidence="2">KCTC 42423</strain>
    </source>
</reference>